<feature type="compositionally biased region" description="Polar residues" evidence="1">
    <location>
        <begin position="211"/>
        <end position="224"/>
    </location>
</feature>
<keyword evidence="3" id="KW-1185">Reference proteome</keyword>
<accession>A0A1D3CXV8</accession>
<feature type="region of interest" description="Disordered" evidence="1">
    <location>
        <begin position="207"/>
        <end position="267"/>
    </location>
</feature>
<comment type="caution">
    <text evidence="2">The sequence shown here is derived from an EMBL/GenBank/DDBJ whole genome shotgun (WGS) entry which is preliminary data.</text>
</comment>
<protein>
    <submittedName>
        <fullName evidence="2">Uncharacterized protein</fullName>
    </submittedName>
</protein>
<name>A0A1D3CXV8_9EIME</name>
<feature type="compositionally biased region" description="Low complexity" evidence="1">
    <location>
        <begin position="383"/>
        <end position="395"/>
    </location>
</feature>
<sequence>MLVQSNDQTLRTTPGVLANTKDQPRLKSLLVPAIGSPSGHNLPDSTKDTENAHTAHPIQQSTTTVEASQKTDSSAGVQLRRNNGQRPRAKTQSATVADGWEELQEMLRSQSNFEMWEQILELVKLQKRLFPPQEFNDMIKKITSYFPKQPSPETGESSDPESDGDTQLQNDGDSRSDLIKPCAELSTTDSGLSNHLKKVPSMESILEENTVHPQTNGSKTSGNLKNGMPRMSRQEEPTENAFSNSVSGSAGQKSLHSTGNAAGPSNSEAQNELLMQSHPQEMQRDLHGNALDVRKQSHDANHGLRVIVRSNSEPCLLYPSLHNESPSAADTTNTSPLLEPAKSVTNESPTEVRSQAQGGRLKSSHTQGNRRTFHGHASEPTVESHSLSRESTSSTNLPKQHKGKRAANRVVKTVRQVVSGVSDKMRGMLTIRGSKPFKSMLSVRPQVSVLTTLRISRRRRDASNLCCTTALAS</sequence>
<feature type="compositionally biased region" description="Polar residues" evidence="1">
    <location>
        <begin position="57"/>
        <end position="95"/>
    </location>
</feature>
<organism evidence="2 3">
    <name type="scientific">Cyclospora cayetanensis</name>
    <dbReference type="NCBI Taxonomy" id="88456"/>
    <lineage>
        <taxon>Eukaryota</taxon>
        <taxon>Sar</taxon>
        <taxon>Alveolata</taxon>
        <taxon>Apicomplexa</taxon>
        <taxon>Conoidasida</taxon>
        <taxon>Coccidia</taxon>
        <taxon>Eucoccidiorida</taxon>
        <taxon>Eimeriorina</taxon>
        <taxon>Eimeriidae</taxon>
        <taxon>Cyclospora</taxon>
    </lineage>
</organism>
<feature type="region of interest" description="Disordered" evidence="1">
    <location>
        <begin position="1"/>
        <end position="95"/>
    </location>
</feature>
<dbReference type="VEuPathDB" id="ToxoDB:cyc_08117"/>
<feature type="compositionally biased region" description="Polar residues" evidence="1">
    <location>
        <begin position="1"/>
        <end position="12"/>
    </location>
</feature>
<dbReference type="AlphaFoldDB" id="A0A1D3CXV8"/>
<feature type="compositionally biased region" description="Polar residues" evidence="1">
    <location>
        <begin position="322"/>
        <end position="336"/>
    </location>
</feature>
<dbReference type="Proteomes" id="UP000095192">
    <property type="component" value="Unassembled WGS sequence"/>
</dbReference>
<feature type="compositionally biased region" description="Polar residues" evidence="1">
    <location>
        <begin position="240"/>
        <end position="267"/>
    </location>
</feature>
<dbReference type="InParanoid" id="A0A1D3CXV8"/>
<feature type="region of interest" description="Disordered" evidence="1">
    <location>
        <begin position="318"/>
        <end position="408"/>
    </location>
</feature>
<evidence type="ECO:0000313" key="3">
    <source>
        <dbReference type="Proteomes" id="UP000095192"/>
    </source>
</evidence>
<proteinExistence type="predicted"/>
<reference evidence="2 3" key="1">
    <citation type="journal article" date="2016" name="BMC Genomics">
        <title>Comparative genomics reveals Cyclospora cayetanensis possesses coccidia-like metabolism and invasion components but unique surface antigens.</title>
        <authorList>
            <person name="Liu S."/>
            <person name="Wang L."/>
            <person name="Zheng H."/>
            <person name="Xu Z."/>
            <person name="Roellig D.M."/>
            <person name="Li N."/>
            <person name="Frace M.A."/>
            <person name="Tang K."/>
            <person name="Arrowood M.J."/>
            <person name="Moss D.M."/>
            <person name="Zhang L."/>
            <person name="Feng Y."/>
            <person name="Xiao L."/>
        </authorList>
    </citation>
    <scope>NUCLEOTIDE SEQUENCE [LARGE SCALE GENOMIC DNA]</scope>
    <source>
        <strain evidence="2 3">CHN_HEN01</strain>
    </source>
</reference>
<dbReference type="EMBL" id="JROU02001551">
    <property type="protein sequence ID" value="OEH76024.1"/>
    <property type="molecule type" value="Genomic_DNA"/>
</dbReference>
<evidence type="ECO:0000313" key="2">
    <source>
        <dbReference type="EMBL" id="OEH76024.1"/>
    </source>
</evidence>
<evidence type="ECO:0000256" key="1">
    <source>
        <dbReference type="SAM" id="MobiDB-lite"/>
    </source>
</evidence>
<feature type="compositionally biased region" description="Polar residues" evidence="1">
    <location>
        <begin position="343"/>
        <end position="357"/>
    </location>
</feature>
<gene>
    <name evidence="2" type="ORF">cyc_08117</name>
</gene>
<feature type="region of interest" description="Disordered" evidence="1">
    <location>
        <begin position="145"/>
        <end position="178"/>
    </location>
</feature>